<evidence type="ECO:0000256" key="1">
    <source>
        <dbReference type="SAM" id="MobiDB-lite"/>
    </source>
</evidence>
<accession>A0A6V7PT92</accession>
<feature type="compositionally biased region" description="Basic and acidic residues" evidence="1">
    <location>
        <begin position="7"/>
        <end position="26"/>
    </location>
</feature>
<feature type="compositionally biased region" description="Low complexity" evidence="1">
    <location>
        <begin position="29"/>
        <end position="65"/>
    </location>
</feature>
<feature type="region of interest" description="Disordered" evidence="1">
    <location>
        <begin position="1"/>
        <end position="69"/>
    </location>
</feature>
<proteinExistence type="predicted"/>
<evidence type="ECO:0000313" key="2">
    <source>
        <dbReference type="EMBL" id="CAD1834050.1"/>
    </source>
</evidence>
<dbReference type="EMBL" id="LR862152">
    <property type="protein sequence ID" value="CAD1834050.1"/>
    <property type="molecule type" value="Genomic_DNA"/>
</dbReference>
<dbReference type="AlphaFoldDB" id="A0A6V7PT92"/>
<protein>
    <submittedName>
        <fullName evidence="2">Uncharacterized protein</fullName>
    </submittedName>
</protein>
<reference evidence="2" key="1">
    <citation type="submission" date="2020-07" db="EMBL/GenBank/DDBJ databases">
        <authorList>
            <person name="Lin J."/>
        </authorList>
    </citation>
    <scope>NUCLEOTIDE SEQUENCE</scope>
</reference>
<gene>
    <name evidence="2" type="ORF">CB5_LOCUS17261</name>
</gene>
<name>A0A6V7PT92_ANACO</name>
<sequence length="106" mass="11496">MGEANSAEERYERLGLREALSRDADYAGRATSSPAPSASPTRPSPRASNPSSSTTPSSPSGSSPSKLDFSEHANRSFELFSIRTSFHFIANRKFFTRNLGLNPLAM</sequence>
<organism evidence="2">
    <name type="scientific">Ananas comosus var. bracteatus</name>
    <name type="common">red pineapple</name>
    <dbReference type="NCBI Taxonomy" id="296719"/>
    <lineage>
        <taxon>Eukaryota</taxon>
        <taxon>Viridiplantae</taxon>
        <taxon>Streptophyta</taxon>
        <taxon>Embryophyta</taxon>
        <taxon>Tracheophyta</taxon>
        <taxon>Spermatophyta</taxon>
        <taxon>Magnoliopsida</taxon>
        <taxon>Liliopsida</taxon>
        <taxon>Poales</taxon>
        <taxon>Bromeliaceae</taxon>
        <taxon>Bromelioideae</taxon>
        <taxon>Ananas</taxon>
    </lineage>
</organism>